<comment type="caution">
    <text evidence="2">The sequence shown here is derived from an EMBL/GenBank/DDBJ whole genome shotgun (WGS) entry which is preliminary data.</text>
</comment>
<reference evidence="2" key="2">
    <citation type="submission" date="2023-06" db="EMBL/GenBank/DDBJ databases">
        <authorList>
            <consortium name="Lawrence Berkeley National Laboratory"/>
            <person name="Mondo S.J."/>
            <person name="Hensen N."/>
            <person name="Bonometti L."/>
            <person name="Westerberg I."/>
            <person name="Brannstrom I.O."/>
            <person name="Guillou S."/>
            <person name="Cros-Aarteil S."/>
            <person name="Calhoun S."/>
            <person name="Haridas S."/>
            <person name="Kuo A."/>
            <person name="Pangilinan J."/>
            <person name="Riley R."/>
            <person name="Labutti K."/>
            <person name="Andreopoulos B."/>
            <person name="Lipzen A."/>
            <person name="Chen C."/>
            <person name="Yanf M."/>
            <person name="Daum C."/>
            <person name="Ng V."/>
            <person name="Clum A."/>
            <person name="Steindorff A."/>
            <person name="Ohm R."/>
            <person name="Martin F."/>
            <person name="Silar P."/>
            <person name="Natvig D."/>
            <person name="Lalanne C."/>
            <person name="Gautier V."/>
            <person name="Ament-Velasquez S.L."/>
            <person name="Kruys A."/>
            <person name="Hutchinson M.I."/>
            <person name="Powell A.J."/>
            <person name="Barry K."/>
            <person name="Miller A.N."/>
            <person name="Grigoriev I.V."/>
            <person name="Debuchy R."/>
            <person name="Gladieux P."/>
            <person name="Thoren M.H."/>
            <person name="Johannesson H."/>
        </authorList>
    </citation>
    <scope>NUCLEOTIDE SEQUENCE</scope>
    <source>
        <strain evidence="2">CBS 333.67</strain>
    </source>
</reference>
<evidence type="ECO:0000313" key="2">
    <source>
        <dbReference type="EMBL" id="KAK3305290.1"/>
    </source>
</evidence>
<dbReference type="EMBL" id="JAUDZG010000004">
    <property type="protein sequence ID" value="KAK3305290.1"/>
    <property type="molecule type" value="Genomic_DNA"/>
</dbReference>
<dbReference type="Proteomes" id="UP001273166">
    <property type="component" value="Unassembled WGS sequence"/>
</dbReference>
<proteinExistence type="predicted"/>
<reference evidence="2" key="1">
    <citation type="journal article" date="2023" name="Mol. Phylogenet. Evol.">
        <title>Genome-scale phylogeny and comparative genomics of the fungal order Sordariales.</title>
        <authorList>
            <person name="Hensen N."/>
            <person name="Bonometti L."/>
            <person name="Westerberg I."/>
            <person name="Brannstrom I.O."/>
            <person name="Guillou S."/>
            <person name="Cros-Aarteil S."/>
            <person name="Calhoun S."/>
            <person name="Haridas S."/>
            <person name="Kuo A."/>
            <person name="Mondo S."/>
            <person name="Pangilinan J."/>
            <person name="Riley R."/>
            <person name="LaButti K."/>
            <person name="Andreopoulos B."/>
            <person name="Lipzen A."/>
            <person name="Chen C."/>
            <person name="Yan M."/>
            <person name="Daum C."/>
            <person name="Ng V."/>
            <person name="Clum A."/>
            <person name="Steindorff A."/>
            <person name="Ohm R.A."/>
            <person name="Martin F."/>
            <person name="Silar P."/>
            <person name="Natvig D.O."/>
            <person name="Lalanne C."/>
            <person name="Gautier V."/>
            <person name="Ament-Velasquez S.L."/>
            <person name="Kruys A."/>
            <person name="Hutchinson M.I."/>
            <person name="Powell A.J."/>
            <person name="Barry K."/>
            <person name="Miller A.N."/>
            <person name="Grigoriev I.V."/>
            <person name="Debuchy R."/>
            <person name="Gladieux P."/>
            <person name="Hiltunen Thoren M."/>
            <person name="Johannesson H."/>
        </authorList>
    </citation>
    <scope>NUCLEOTIDE SEQUENCE</scope>
    <source>
        <strain evidence="2">CBS 333.67</strain>
    </source>
</reference>
<dbReference type="RefSeq" id="XP_062721070.1">
    <property type="nucleotide sequence ID" value="XM_062869281.1"/>
</dbReference>
<sequence length="152" mass="16915">MSEKLAAWTQRPGVFAATALVNLSELTDVELDAPVARTSISRPCSADLDARHGGKARSPQRNHASHEHTWQLIHALHSGHDHLRRHRPKADFRFTLQTEHVRVPYRFNLQKTSLARDPGSAESAVQTTAPTRVAGPRVLVSPIDYVSTKNYP</sequence>
<feature type="region of interest" description="Disordered" evidence="1">
    <location>
        <begin position="46"/>
        <end position="66"/>
    </location>
</feature>
<gene>
    <name evidence="2" type="ORF">B0T15DRAFT_531858</name>
</gene>
<keyword evidence="3" id="KW-1185">Reference proteome</keyword>
<protein>
    <submittedName>
        <fullName evidence="2">Uncharacterized protein</fullName>
    </submittedName>
</protein>
<name>A0AAJ0GSU4_9PEZI</name>
<dbReference type="AlphaFoldDB" id="A0AAJ0GSU4"/>
<dbReference type="GeneID" id="87888110"/>
<accession>A0AAJ0GSU4</accession>
<organism evidence="2 3">
    <name type="scientific">Chaetomium strumarium</name>
    <dbReference type="NCBI Taxonomy" id="1170767"/>
    <lineage>
        <taxon>Eukaryota</taxon>
        <taxon>Fungi</taxon>
        <taxon>Dikarya</taxon>
        <taxon>Ascomycota</taxon>
        <taxon>Pezizomycotina</taxon>
        <taxon>Sordariomycetes</taxon>
        <taxon>Sordariomycetidae</taxon>
        <taxon>Sordariales</taxon>
        <taxon>Chaetomiaceae</taxon>
        <taxon>Chaetomium</taxon>
    </lineage>
</organism>
<evidence type="ECO:0000313" key="3">
    <source>
        <dbReference type="Proteomes" id="UP001273166"/>
    </source>
</evidence>
<evidence type="ECO:0000256" key="1">
    <source>
        <dbReference type="SAM" id="MobiDB-lite"/>
    </source>
</evidence>